<dbReference type="Proteomes" id="UP000029267">
    <property type="component" value="Unassembled WGS sequence"/>
</dbReference>
<dbReference type="EMBL" id="JPYA02000001">
    <property type="protein sequence ID" value="MEB3749710.1"/>
    <property type="molecule type" value="Genomic_DNA"/>
</dbReference>
<gene>
    <name evidence="3" type="ORF">EP10_000549</name>
</gene>
<sequence length="102" mass="12170">MMDLLKDKSSRKQVTLDVSHIQDSKELHSLLKKELDLPDFYGMNWDAFWDAITGLVELPEILIFEGWDHIERKLPEDSQTLMNILKDFNEQYPLWKCQVIYK</sequence>
<reference evidence="3 4" key="1">
    <citation type="journal article" date="2014" name="Genome Announc.">
        <title>Draft Genome Sequence of Geobacillus icigianus Strain G1w1T Isolated from Hot Springs in the Valley of Geysers, Kamchatka (Russian Federation).</title>
        <authorList>
            <person name="Bryanskaya A.V."/>
            <person name="Rozanov A.S."/>
            <person name="Logacheva M.D."/>
            <person name="Kotenko A.V."/>
            <person name="Peltek S.E."/>
        </authorList>
    </citation>
    <scope>NUCLEOTIDE SEQUENCE [LARGE SCALE GENOMIC DNA]</scope>
    <source>
        <strain evidence="3 4">G1w1</strain>
    </source>
</reference>
<comment type="caution">
    <text evidence="3">The sequence shown here is derived from an EMBL/GenBank/DDBJ whole genome shotgun (WGS) entry which is preliminary data.</text>
</comment>
<feature type="domain" description="Barstar (barnase inhibitor)" evidence="2">
    <location>
        <begin position="12"/>
        <end position="92"/>
    </location>
</feature>
<dbReference type="Pfam" id="PF01337">
    <property type="entry name" value="Barstar"/>
    <property type="match status" value="1"/>
</dbReference>
<dbReference type="Gene3D" id="3.30.370.10">
    <property type="entry name" value="Barstar-like"/>
    <property type="match status" value="1"/>
</dbReference>
<dbReference type="InterPro" id="IPR035905">
    <property type="entry name" value="Barstar-like_sf"/>
</dbReference>
<evidence type="ECO:0000313" key="3">
    <source>
        <dbReference type="EMBL" id="MEB3749710.1"/>
    </source>
</evidence>
<comment type="similarity">
    <text evidence="1">Belongs to the barstar family.</text>
</comment>
<dbReference type="InterPro" id="IPR000468">
    <property type="entry name" value="Barstar"/>
</dbReference>
<protein>
    <recommendedName>
        <fullName evidence="2">Barstar (barnase inhibitor) domain-containing protein</fullName>
    </recommendedName>
</protein>
<dbReference type="CDD" id="cd05140">
    <property type="entry name" value="Barstar_AU1054-like"/>
    <property type="match status" value="1"/>
</dbReference>
<evidence type="ECO:0000259" key="2">
    <source>
        <dbReference type="Pfam" id="PF01337"/>
    </source>
</evidence>
<organism evidence="3 4">
    <name type="scientific">Geobacillus icigianus</name>
    <dbReference type="NCBI Taxonomy" id="1430331"/>
    <lineage>
        <taxon>Bacteria</taxon>
        <taxon>Bacillati</taxon>
        <taxon>Bacillota</taxon>
        <taxon>Bacilli</taxon>
        <taxon>Bacillales</taxon>
        <taxon>Anoxybacillaceae</taxon>
        <taxon>Geobacillus</taxon>
    </lineage>
</organism>
<accession>A0ABU6BCP7</accession>
<evidence type="ECO:0000313" key="4">
    <source>
        <dbReference type="Proteomes" id="UP000029267"/>
    </source>
</evidence>
<evidence type="ECO:0000256" key="1">
    <source>
        <dbReference type="ARBA" id="ARBA00006845"/>
    </source>
</evidence>
<keyword evidence="4" id="KW-1185">Reference proteome</keyword>
<name>A0ABU6BCP7_9BACL</name>
<dbReference type="SUPFAM" id="SSF52038">
    <property type="entry name" value="Barstar-related"/>
    <property type="match status" value="1"/>
</dbReference>
<proteinExistence type="inferred from homology"/>